<evidence type="ECO:0000313" key="2">
    <source>
        <dbReference type="Proteomes" id="UP000183200"/>
    </source>
</evidence>
<accession>A0A1H0ARM9</accession>
<sequence>MGYGGEAAYEYGTIETDKGWLQRYQTVYSVAGVGFSGGSTGGAILPIGNNKPTFSDWRGLAMGNLLAIYFSAQQLLKVPPTLQLALVLDWAMVLRVIGMTPSHTHGPF</sequence>
<keyword evidence="2" id="KW-1185">Reference proteome</keyword>
<name>A0A1H0ARM9_9SPHI</name>
<evidence type="ECO:0000313" key="1">
    <source>
        <dbReference type="EMBL" id="SDN36021.1"/>
    </source>
</evidence>
<organism evidence="1 2">
    <name type="scientific">Pedobacter steynii</name>
    <dbReference type="NCBI Taxonomy" id="430522"/>
    <lineage>
        <taxon>Bacteria</taxon>
        <taxon>Pseudomonadati</taxon>
        <taxon>Bacteroidota</taxon>
        <taxon>Sphingobacteriia</taxon>
        <taxon>Sphingobacteriales</taxon>
        <taxon>Sphingobacteriaceae</taxon>
        <taxon>Pedobacter</taxon>
    </lineage>
</organism>
<dbReference type="Proteomes" id="UP000183200">
    <property type="component" value="Unassembled WGS sequence"/>
</dbReference>
<reference evidence="2" key="1">
    <citation type="submission" date="2016-10" db="EMBL/GenBank/DDBJ databases">
        <authorList>
            <person name="Varghese N."/>
            <person name="Submissions S."/>
        </authorList>
    </citation>
    <scope>NUCLEOTIDE SEQUENCE [LARGE SCALE GENOMIC DNA]</scope>
    <source>
        <strain evidence="2">DSM 19110</strain>
    </source>
</reference>
<proteinExistence type="predicted"/>
<dbReference type="AlphaFoldDB" id="A0A1H0ARM9"/>
<protein>
    <submittedName>
        <fullName evidence="1">Uncharacterized protein</fullName>
    </submittedName>
</protein>
<gene>
    <name evidence="1" type="ORF">SAMN05421820_107177</name>
</gene>
<dbReference type="EMBL" id="FNGY01000007">
    <property type="protein sequence ID" value="SDN36021.1"/>
    <property type="molecule type" value="Genomic_DNA"/>
</dbReference>